<reference evidence="3" key="2">
    <citation type="submission" date="2021-04" db="EMBL/GenBank/DDBJ databases">
        <authorList>
            <person name="Gilroy R."/>
        </authorList>
    </citation>
    <scope>NUCLEOTIDE SEQUENCE</scope>
    <source>
        <strain evidence="3">CHK192-19661</strain>
    </source>
</reference>
<dbReference type="Pfam" id="PF07786">
    <property type="entry name" value="HGSNAT_cat"/>
    <property type="match status" value="2"/>
</dbReference>
<feature type="domain" description="Heparan-alpha-glucosaminide N-acetyltransferase catalytic" evidence="2">
    <location>
        <begin position="212"/>
        <end position="285"/>
    </location>
</feature>
<name>A0A9D2IHF3_9FIRM</name>
<feature type="transmembrane region" description="Helical" evidence="1">
    <location>
        <begin position="97"/>
        <end position="117"/>
    </location>
</feature>
<accession>A0A9D2IHF3</accession>
<dbReference type="InterPro" id="IPR012429">
    <property type="entry name" value="HGSNAT_cat"/>
</dbReference>
<dbReference type="Proteomes" id="UP000824025">
    <property type="component" value="Unassembled WGS sequence"/>
</dbReference>
<evidence type="ECO:0000313" key="4">
    <source>
        <dbReference type="Proteomes" id="UP000824025"/>
    </source>
</evidence>
<evidence type="ECO:0000256" key="1">
    <source>
        <dbReference type="SAM" id="Phobius"/>
    </source>
</evidence>
<keyword evidence="1" id="KW-1133">Transmembrane helix</keyword>
<feature type="transmembrane region" description="Helical" evidence="1">
    <location>
        <begin position="233"/>
        <end position="251"/>
    </location>
</feature>
<feature type="transmembrane region" description="Helical" evidence="1">
    <location>
        <begin position="71"/>
        <end position="90"/>
    </location>
</feature>
<feature type="domain" description="Heparan-alpha-glucosaminide N-acetyltransferase catalytic" evidence="2">
    <location>
        <begin position="12"/>
        <end position="140"/>
    </location>
</feature>
<proteinExistence type="predicted"/>
<feature type="transmembrane region" description="Helical" evidence="1">
    <location>
        <begin position="21"/>
        <end position="40"/>
    </location>
</feature>
<feature type="transmembrane region" description="Helical" evidence="1">
    <location>
        <begin position="123"/>
        <end position="151"/>
    </location>
</feature>
<evidence type="ECO:0000259" key="2">
    <source>
        <dbReference type="Pfam" id="PF07786"/>
    </source>
</evidence>
<feature type="transmembrane region" description="Helical" evidence="1">
    <location>
        <begin position="278"/>
        <end position="302"/>
    </location>
</feature>
<comment type="caution">
    <text evidence="3">The sequence shown here is derived from an EMBL/GenBank/DDBJ whole genome shotgun (WGS) entry which is preliminary data.</text>
</comment>
<protein>
    <submittedName>
        <fullName evidence="3">DUF1624 domain-containing protein</fullName>
    </submittedName>
</protein>
<dbReference type="AlphaFoldDB" id="A0A9D2IHF3"/>
<dbReference type="EMBL" id="DXCF01000005">
    <property type="protein sequence ID" value="HIZ09175.1"/>
    <property type="molecule type" value="Genomic_DNA"/>
</dbReference>
<keyword evidence="1" id="KW-0472">Membrane</keyword>
<organism evidence="3 4">
    <name type="scientific">Candidatus Borkfalkia avicola</name>
    <dbReference type="NCBI Taxonomy" id="2838503"/>
    <lineage>
        <taxon>Bacteria</taxon>
        <taxon>Bacillati</taxon>
        <taxon>Bacillota</taxon>
        <taxon>Clostridia</taxon>
        <taxon>Christensenellales</taxon>
        <taxon>Christensenellaceae</taxon>
        <taxon>Candidatus Borkfalkia</taxon>
    </lineage>
</organism>
<gene>
    <name evidence="3" type="ORF">H9726_01680</name>
</gene>
<feature type="transmembrane region" description="Helical" evidence="1">
    <location>
        <begin position="163"/>
        <end position="182"/>
    </location>
</feature>
<sequence length="303" mass="33733">MTRRYSGRGKDRFWEIDFLRGLCVLLMVFDHLMYCLWDLMPAINQMFGTHLFTESRQLALEYWRWDVRENVRLVVISVFFLLCGVSCTLTRGNFRRSIPLALVAAGISFVTSLLEQLGMGQQVIFGVIHMLACGIFLYAVYDGVAGAVCGVLGEGKAARIAKYAVRFLPGVMGIVFLAWLFGGGYAELRFAYGVWDVHSLYDAAGATNAEKTFVSTFLYIRNFTPDSGDYFPILPWAALVLIGGIFGRLCYHTDAKYAFAPFGGAWNSGICFFGRHAAVIYIAHMVAIPVFLALCAAISMLFT</sequence>
<reference evidence="3" key="1">
    <citation type="journal article" date="2021" name="PeerJ">
        <title>Extensive microbial diversity within the chicken gut microbiome revealed by metagenomics and culture.</title>
        <authorList>
            <person name="Gilroy R."/>
            <person name="Ravi A."/>
            <person name="Getino M."/>
            <person name="Pursley I."/>
            <person name="Horton D.L."/>
            <person name="Alikhan N.F."/>
            <person name="Baker D."/>
            <person name="Gharbi K."/>
            <person name="Hall N."/>
            <person name="Watson M."/>
            <person name="Adriaenssens E.M."/>
            <person name="Foster-Nyarko E."/>
            <person name="Jarju S."/>
            <person name="Secka A."/>
            <person name="Antonio M."/>
            <person name="Oren A."/>
            <person name="Chaudhuri R.R."/>
            <person name="La Ragione R."/>
            <person name="Hildebrand F."/>
            <person name="Pallen M.J."/>
        </authorList>
    </citation>
    <scope>NUCLEOTIDE SEQUENCE</scope>
    <source>
        <strain evidence="3">CHK192-19661</strain>
    </source>
</reference>
<evidence type="ECO:0000313" key="3">
    <source>
        <dbReference type="EMBL" id="HIZ09175.1"/>
    </source>
</evidence>
<keyword evidence="1" id="KW-0812">Transmembrane</keyword>